<evidence type="ECO:0000256" key="4">
    <source>
        <dbReference type="ARBA" id="ARBA00022679"/>
    </source>
</evidence>
<sequence length="433" mass="48147">MSKEAILKLEDQDLAFPIIEGTANEKAIDLRTLRAQTGYITFDEGFGNTGSCQSEITFINGEKGILRYRGYPIEQIAEKADFLDSAYLIIYGELPTEAERLRFSRDLIKTTNIDTRMVRQFEAFPPSAHPMSILTSMMGSLSSYYPELSTNDRVLDLENFDRSAASAISKVMTVAAMSYRISNGLPINYPRKDFGYAENFLHMMFSLPNDEYHAPKAVAEALDLILLLHADHEQNCSTSTVRMVGSSGANLFASITAGVCALWGPLHGGANMGVIKMLEAIHAEGDDGSRFIEEAKSGNSGKRLMGFGHRVYKNFDPRAKIIGKACERLLEALGTKDPCLEIARNLEQAALSDDYFVSRNLYPNVDFYSGIMMRAIGIPLDMFTVMFAIGRMPGWVANWHEVASAPKGKINRPRQIYQGPLERDLPGTYNRRG</sequence>
<reference evidence="11 12" key="1">
    <citation type="submission" date="2020-07" db="EMBL/GenBank/DDBJ databases">
        <authorList>
            <person name="Feng X."/>
        </authorList>
    </citation>
    <scope>NUCLEOTIDE SEQUENCE [LARGE SCALE GENOMIC DNA]</scope>
    <source>
        <strain evidence="11 12">JCM23202</strain>
    </source>
</reference>
<evidence type="ECO:0000256" key="1">
    <source>
        <dbReference type="ARBA" id="ARBA00004751"/>
    </source>
</evidence>
<dbReference type="InterPro" id="IPR010953">
    <property type="entry name" value="Citrate_synthase_typ-I"/>
</dbReference>
<dbReference type="InterPro" id="IPR016143">
    <property type="entry name" value="Citrate_synth-like_sm_a-sub"/>
</dbReference>
<evidence type="ECO:0000256" key="2">
    <source>
        <dbReference type="ARBA" id="ARBA00010566"/>
    </source>
</evidence>
<dbReference type="SUPFAM" id="SSF48256">
    <property type="entry name" value="Citrate synthase"/>
    <property type="match status" value="1"/>
</dbReference>
<dbReference type="GO" id="GO:0005737">
    <property type="term" value="C:cytoplasm"/>
    <property type="evidence" value="ECO:0007669"/>
    <property type="project" value="InterPro"/>
</dbReference>
<dbReference type="AlphaFoldDB" id="A0A7X1B647"/>
<dbReference type="NCBIfam" id="NF004126">
    <property type="entry name" value="PRK05614.1"/>
    <property type="match status" value="1"/>
</dbReference>
<feature type="active site" evidence="8">
    <location>
        <position position="309"/>
    </location>
</feature>
<evidence type="ECO:0000256" key="3">
    <source>
        <dbReference type="ARBA" id="ARBA00022532"/>
    </source>
</evidence>
<feature type="active site" evidence="8">
    <location>
        <position position="366"/>
    </location>
</feature>
<name>A0A7X1B647_9BACT</name>
<evidence type="ECO:0000256" key="8">
    <source>
        <dbReference type="PIRSR" id="PIRSR001369-1"/>
    </source>
</evidence>
<protein>
    <recommendedName>
        <fullName evidence="6 7">Citrate synthase</fullName>
    </recommendedName>
</protein>
<dbReference type="Gene3D" id="1.10.580.10">
    <property type="entry name" value="Citrate Synthase, domain 1"/>
    <property type="match status" value="1"/>
</dbReference>
<dbReference type="RefSeq" id="WP_185660257.1">
    <property type="nucleotide sequence ID" value="NZ_CAWPOO010000012.1"/>
</dbReference>
<dbReference type="InterPro" id="IPR036969">
    <property type="entry name" value="Citrate_synthase_sf"/>
</dbReference>
<dbReference type="PANTHER" id="PTHR42871">
    <property type="entry name" value="CITRATE SYNTHASE"/>
    <property type="match status" value="1"/>
</dbReference>
<dbReference type="PROSITE" id="PS00480">
    <property type="entry name" value="CITRATE_SYNTHASE"/>
    <property type="match status" value="1"/>
</dbReference>
<dbReference type="NCBIfam" id="TIGR01798">
    <property type="entry name" value="cit_synth_I"/>
    <property type="match status" value="1"/>
</dbReference>
<dbReference type="PRINTS" id="PR00143">
    <property type="entry name" value="CITRTSNTHASE"/>
</dbReference>
<dbReference type="InterPro" id="IPR019810">
    <property type="entry name" value="Citrate_synthase_AS"/>
</dbReference>
<dbReference type="PIRSF" id="PIRSF001369">
    <property type="entry name" value="Citrate_synth"/>
    <property type="match status" value="1"/>
</dbReference>
<dbReference type="Pfam" id="PF00285">
    <property type="entry name" value="Citrate_synt"/>
    <property type="match status" value="1"/>
</dbReference>
<dbReference type="FunFam" id="1.10.230.10:FF:000002">
    <property type="entry name" value="Citrate synthase"/>
    <property type="match status" value="1"/>
</dbReference>
<evidence type="ECO:0000313" key="11">
    <source>
        <dbReference type="EMBL" id="MBC2606376.1"/>
    </source>
</evidence>
<dbReference type="CDD" id="cd06114">
    <property type="entry name" value="EcCS_like"/>
    <property type="match status" value="1"/>
</dbReference>
<proteinExistence type="inferred from homology"/>
<dbReference type="Gene3D" id="2.20.28.60">
    <property type="match status" value="1"/>
</dbReference>
<dbReference type="GO" id="GO:0036440">
    <property type="term" value="F:citrate synthase activity"/>
    <property type="evidence" value="ECO:0007669"/>
    <property type="project" value="UniProtKB-EC"/>
</dbReference>
<comment type="pathway">
    <text evidence="1 9">Carbohydrate metabolism; tricarboxylic acid cycle; isocitrate from oxaloacetate: step 1/2.</text>
</comment>
<dbReference type="InterPro" id="IPR002020">
    <property type="entry name" value="Citrate_synthase"/>
</dbReference>
<accession>A0A7X1B647</accession>
<evidence type="ECO:0000256" key="7">
    <source>
        <dbReference type="PIRNR" id="PIRNR001369"/>
    </source>
</evidence>
<dbReference type="PANTHER" id="PTHR42871:SF1">
    <property type="entry name" value="CITRATE SYNTHASE"/>
    <property type="match status" value="1"/>
</dbReference>
<comment type="similarity">
    <text evidence="2 7 10">Belongs to the citrate synthase family.</text>
</comment>
<keyword evidence="11" id="KW-0012">Acyltransferase</keyword>
<keyword evidence="12" id="KW-1185">Reference proteome</keyword>
<evidence type="ECO:0000256" key="10">
    <source>
        <dbReference type="RuleBase" id="RU003406"/>
    </source>
</evidence>
<evidence type="ECO:0000256" key="5">
    <source>
        <dbReference type="ARBA" id="ARBA00049288"/>
    </source>
</evidence>
<dbReference type="Gene3D" id="1.10.230.10">
    <property type="entry name" value="Cytochrome P450-Terp, domain 2"/>
    <property type="match status" value="1"/>
</dbReference>
<keyword evidence="3 9" id="KW-0816">Tricarboxylic acid cycle</keyword>
<keyword evidence="4 7" id="KW-0808">Transferase</keyword>
<evidence type="ECO:0000256" key="9">
    <source>
        <dbReference type="RuleBase" id="RU003370"/>
    </source>
</evidence>
<evidence type="ECO:0000313" key="12">
    <source>
        <dbReference type="Proteomes" id="UP000526501"/>
    </source>
</evidence>
<gene>
    <name evidence="11" type="ORF">H5P27_09995</name>
</gene>
<dbReference type="InterPro" id="IPR024176">
    <property type="entry name" value="Citrate_synthase_bac-typ"/>
</dbReference>
<dbReference type="Proteomes" id="UP000526501">
    <property type="component" value="Unassembled WGS sequence"/>
</dbReference>
<comment type="caution">
    <text evidence="11">The sequence shown here is derived from an EMBL/GenBank/DDBJ whole genome shotgun (WGS) entry which is preliminary data.</text>
</comment>
<dbReference type="InterPro" id="IPR016142">
    <property type="entry name" value="Citrate_synth-like_lrg_a-sub"/>
</dbReference>
<evidence type="ECO:0000256" key="6">
    <source>
        <dbReference type="NCBIfam" id="TIGR01798"/>
    </source>
</evidence>
<organism evidence="11 12">
    <name type="scientific">Pelagicoccus albus</name>
    <dbReference type="NCBI Taxonomy" id="415222"/>
    <lineage>
        <taxon>Bacteria</taxon>
        <taxon>Pseudomonadati</taxon>
        <taxon>Verrucomicrobiota</taxon>
        <taxon>Opitutia</taxon>
        <taxon>Puniceicoccales</taxon>
        <taxon>Pelagicoccaceae</taxon>
        <taxon>Pelagicoccus</taxon>
    </lineage>
</organism>
<dbReference type="GO" id="GO:0006099">
    <property type="term" value="P:tricarboxylic acid cycle"/>
    <property type="evidence" value="ECO:0007669"/>
    <property type="project" value="UniProtKB-UniRule"/>
</dbReference>
<dbReference type="EMBL" id="JACHVC010000012">
    <property type="protein sequence ID" value="MBC2606376.1"/>
    <property type="molecule type" value="Genomic_DNA"/>
</dbReference>
<comment type="catalytic activity">
    <reaction evidence="5 9">
        <text>oxaloacetate + acetyl-CoA + H2O = citrate + CoA + H(+)</text>
        <dbReference type="Rhea" id="RHEA:16845"/>
        <dbReference type="ChEBI" id="CHEBI:15377"/>
        <dbReference type="ChEBI" id="CHEBI:15378"/>
        <dbReference type="ChEBI" id="CHEBI:16452"/>
        <dbReference type="ChEBI" id="CHEBI:16947"/>
        <dbReference type="ChEBI" id="CHEBI:57287"/>
        <dbReference type="ChEBI" id="CHEBI:57288"/>
        <dbReference type="EC" id="2.3.3.16"/>
    </reaction>
</comment>
<dbReference type="UniPathway" id="UPA00223">
    <property type="reaction ID" value="UER00717"/>
</dbReference>